<dbReference type="AlphaFoldDB" id="A0A836IPZ1"/>
<reference evidence="4 5" key="1">
    <citation type="submission" date="2021-02" db="EMBL/GenBank/DDBJ databases">
        <title>Porcisia hertigi Genome sequencing and assembly.</title>
        <authorList>
            <person name="Almutairi H."/>
            <person name="Gatherer D."/>
        </authorList>
    </citation>
    <scope>NUCLEOTIDE SEQUENCE [LARGE SCALE GENOMIC DNA]</scope>
    <source>
        <strain evidence="4 5">C119</strain>
    </source>
</reference>
<accession>A0A836IPZ1</accession>
<dbReference type="InterPro" id="IPR037047">
    <property type="entry name" value="PITH_dom_sf"/>
</dbReference>
<feature type="compositionally biased region" description="Basic and acidic residues" evidence="2">
    <location>
        <begin position="226"/>
        <end position="238"/>
    </location>
</feature>
<evidence type="ECO:0000256" key="2">
    <source>
        <dbReference type="SAM" id="MobiDB-lite"/>
    </source>
</evidence>
<feature type="domain" description="PITH" evidence="3">
    <location>
        <begin position="43"/>
        <end position="218"/>
    </location>
</feature>
<dbReference type="GeneID" id="94293464"/>
<evidence type="ECO:0000259" key="3">
    <source>
        <dbReference type="PROSITE" id="PS51532"/>
    </source>
</evidence>
<feature type="region of interest" description="Disordered" evidence="2">
    <location>
        <begin position="219"/>
        <end position="238"/>
    </location>
</feature>
<dbReference type="InterPro" id="IPR008979">
    <property type="entry name" value="Galactose-bd-like_sf"/>
</dbReference>
<dbReference type="InterPro" id="IPR010400">
    <property type="entry name" value="PITH_dom"/>
</dbReference>
<comment type="caution">
    <text evidence="4">The sequence shown here is derived from an EMBL/GenBank/DDBJ whole genome shotgun (WGS) entry which is preliminary data.</text>
</comment>
<dbReference type="RefSeq" id="XP_067758812.1">
    <property type="nucleotide sequence ID" value="XM_067903387.1"/>
</dbReference>
<gene>
    <name evidence="4" type="ORF">JKF63_07449</name>
</gene>
<evidence type="ECO:0000313" key="4">
    <source>
        <dbReference type="EMBL" id="KAG5509805.1"/>
    </source>
</evidence>
<dbReference type="PANTHER" id="PTHR12175">
    <property type="entry name" value="AD039 HT014 THIOREDOXIN FAMILY TRP26"/>
    <property type="match status" value="1"/>
</dbReference>
<organism evidence="4 5">
    <name type="scientific">Porcisia hertigi</name>
    <dbReference type="NCBI Taxonomy" id="2761500"/>
    <lineage>
        <taxon>Eukaryota</taxon>
        <taxon>Discoba</taxon>
        <taxon>Euglenozoa</taxon>
        <taxon>Kinetoplastea</taxon>
        <taxon>Metakinetoplastina</taxon>
        <taxon>Trypanosomatida</taxon>
        <taxon>Trypanosomatidae</taxon>
        <taxon>Leishmaniinae</taxon>
        <taxon>Porcisia</taxon>
    </lineage>
</organism>
<protein>
    <recommendedName>
        <fullName evidence="3">PITH domain-containing protein</fullName>
    </recommendedName>
</protein>
<dbReference type="EMBL" id="JAFJZO010000012">
    <property type="protein sequence ID" value="KAG5509805.1"/>
    <property type="molecule type" value="Genomic_DNA"/>
</dbReference>
<sequence length="238" mass="25916">MTPVGLSILTEKKVIDDWNQAEVMPCNCRQGTALHNHVGDQVASEGVFGLGVPINDAIDLNAIQVWNSQHTPAEAARLFDVNKSSNQDPISSDDDQDLLIVAPLSTVCRIKGISVVGPRDDTAPSRLKIFVNLFNVAGFSSVEQLVPQEQLQLADGGCEDRIVYSLNAAKFSSVSSLTFFFDESYNGEETHVLRIELFGEKSGKTTHQQVATNIVYEGRGNPADHQTAEEEKTPFGVV</sequence>
<name>A0A836IPZ1_9TRYP</name>
<dbReference type="Pfam" id="PF06201">
    <property type="entry name" value="PITH"/>
    <property type="match status" value="1"/>
</dbReference>
<keyword evidence="5" id="KW-1185">Reference proteome</keyword>
<evidence type="ECO:0000256" key="1">
    <source>
        <dbReference type="ARBA" id="ARBA00025788"/>
    </source>
</evidence>
<evidence type="ECO:0000313" key="5">
    <source>
        <dbReference type="Proteomes" id="UP000674318"/>
    </source>
</evidence>
<dbReference type="PANTHER" id="PTHR12175:SF1">
    <property type="entry name" value="PITH DOMAIN-CONTAINING PROTEIN 1"/>
    <property type="match status" value="1"/>
</dbReference>
<dbReference type="OrthoDB" id="2635at2759"/>
<proteinExistence type="inferred from homology"/>
<dbReference type="InterPro" id="IPR045099">
    <property type="entry name" value="PITH1-like"/>
</dbReference>
<comment type="similarity">
    <text evidence="1">Belongs to the PITHD1 family.</text>
</comment>
<dbReference type="Proteomes" id="UP000674318">
    <property type="component" value="Unassembled WGS sequence"/>
</dbReference>
<dbReference type="Gene3D" id="2.60.120.470">
    <property type="entry name" value="PITH domain"/>
    <property type="match status" value="1"/>
</dbReference>
<dbReference type="SUPFAM" id="SSF49785">
    <property type="entry name" value="Galactose-binding domain-like"/>
    <property type="match status" value="1"/>
</dbReference>
<dbReference type="PROSITE" id="PS51532">
    <property type="entry name" value="PITH"/>
    <property type="match status" value="1"/>
</dbReference>
<dbReference type="KEGG" id="phet:94293464"/>
<dbReference type="GO" id="GO:0005737">
    <property type="term" value="C:cytoplasm"/>
    <property type="evidence" value="ECO:0007669"/>
    <property type="project" value="UniProtKB-ARBA"/>
</dbReference>